<name>A0AAD5R036_PARTN</name>
<evidence type="ECO:0000313" key="2">
    <source>
        <dbReference type="Proteomes" id="UP001196413"/>
    </source>
</evidence>
<dbReference type="AlphaFoldDB" id="A0AAD5R036"/>
<proteinExistence type="predicted"/>
<dbReference type="Proteomes" id="UP001196413">
    <property type="component" value="Unassembled WGS sequence"/>
</dbReference>
<gene>
    <name evidence="1" type="ORF">KIN20_028009</name>
</gene>
<accession>A0AAD5R036</accession>
<reference evidence="1" key="1">
    <citation type="submission" date="2021-06" db="EMBL/GenBank/DDBJ databases">
        <title>Parelaphostrongylus tenuis whole genome reference sequence.</title>
        <authorList>
            <person name="Garwood T.J."/>
            <person name="Larsen P.A."/>
            <person name="Fountain-Jones N.M."/>
            <person name="Garbe J.R."/>
            <person name="Macchietto M.G."/>
            <person name="Kania S.A."/>
            <person name="Gerhold R.W."/>
            <person name="Richards J.E."/>
            <person name="Wolf T.M."/>
        </authorList>
    </citation>
    <scope>NUCLEOTIDE SEQUENCE</scope>
    <source>
        <strain evidence="1">MNPRO001-30</strain>
        <tissue evidence="1">Meninges</tissue>
    </source>
</reference>
<sequence>MISSGGSGIARSKEAAKAFVERLVMQNSEFISIELQFFFKFEEVFDVLEQQGRSALLPDAVISGILNQLRVQINYDPWNAKAQLLLKIQIRRVVFNLQQLFGKCT</sequence>
<dbReference type="EMBL" id="JAHQIW010005788">
    <property type="protein sequence ID" value="KAJ1367153.1"/>
    <property type="molecule type" value="Genomic_DNA"/>
</dbReference>
<protein>
    <submittedName>
        <fullName evidence="1">Uncharacterized protein</fullName>
    </submittedName>
</protein>
<organism evidence="1 2">
    <name type="scientific">Parelaphostrongylus tenuis</name>
    <name type="common">Meningeal worm</name>
    <dbReference type="NCBI Taxonomy" id="148309"/>
    <lineage>
        <taxon>Eukaryota</taxon>
        <taxon>Metazoa</taxon>
        <taxon>Ecdysozoa</taxon>
        <taxon>Nematoda</taxon>
        <taxon>Chromadorea</taxon>
        <taxon>Rhabditida</taxon>
        <taxon>Rhabditina</taxon>
        <taxon>Rhabditomorpha</taxon>
        <taxon>Strongyloidea</taxon>
        <taxon>Metastrongylidae</taxon>
        <taxon>Parelaphostrongylus</taxon>
    </lineage>
</organism>
<keyword evidence="2" id="KW-1185">Reference proteome</keyword>
<evidence type="ECO:0000313" key="1">
    <source>
        <dbReference type="EMBL" id="KAJ1367153.1"/>
    </source>
</evidence>
<comment type="caution">
    <text evidence="1">The sequence shown here is derived from an EMBL/GenBank/DDBJ whole genome shotgun (WGS) entry which is preliminary data.</text>
</comment>